<dbReference type="Proteomes" id="UP000287296">
    <property type="component" value="Unassembled WGS sequence"/>
</dbReference>
<dbReference type="RefSeq" id="WP_120115956.1">
    <property type="nucleotide sequence ID" value="NZ_BORI01000001.1"/>
</dbReference>
<evidence type="ECO:0000313" key="2">
    <source>
        <dbReference type="Proteomes" id="UP000287296"/>
    </source>
</evidence>
<comment type="caution">
    <text evidence="1">The sequence shown here is derived from an EMBL/GenBank/DDBJ whole genome shotgun (WGS) entry which is preliminary data.</text>
</comment>
<dbReference type="EMBL" id="QYTW02000019">
    <property type="protein sequence ID" value="RST58488.1"/>
    <property type="molecule type" value="Genomic_DNA"/>
</dbReference>
<evidence type="ECO:0000313" key="1">
    <source>
        <dbReference type="EMBL" id="RST58488.1"/>
    </source>
</evidence>
<sequence length="86" mass="10253">MEVLYYTRNKCELCKEGKLLLQLLQEDYPFKIIEKDIDASDELTEKFGLMIPVVEVCDEIIQYGRIDLLALEDKLKDYMHRKKYTC</sequence>
<dbReference type="OrthoDB" id="32865at2"/>
<organism evidence="1 2">
    <name type="scientific">Siminovitchia terrae</name>
    <name type="common">Bacillus terrae</name>
    <dbReference type="NCBI Taxonomy" id="1914933"/>
    <lineage>
        <taxon>Bacteria</taxon>
        <taxon>Bacillati</taxon>
        <taxon>Bacillota</taxon>
        <taxon>Bacilli</taxon>
        <taxon>Bacillales</taxon>
        <taxon>Bacillaceae</taxon>
        <taxon>Siminovitchia</taxon>
    </lineage>
</organism>
<dbReference type="Gene3D" id="3.40.30.10">
    <property type="entry name" value="Glutaredoxin"/>
    <property type="match status" value="1"/>
</dbReference>
<dbReference type="AlphaFoldDB" id="A0A429X4Z1"/>
<gene>
    <name evidence="1" type="ORF">D5F11_016795</name>
</gene>
<dbReference type="SUPFAM" id="SSF52833">
    <property type="entry name" value="Thioredoxin-like"/>
    <property type="match status" value="1"/>
</dbReference>
<accession>A0A429X4Z1</accession>
<reference evidence="1 2" key="1">
    <citation type="submission" date="2018-12" db="EMBL/GenBank/DDBJ databases">
        <authorList>
            <person name="Sun L."/>
            <person name="Chen Z."/>
        </authorList>
    </citation>
    <scope>NUCLEOTIDE SEQUENCE [LARGE SCALE GENOMIC DNA]</scope>
    <source>
        <strain evidence="1 2">LMG 29736</strain>
    </source>
</reference>
<name>A0A429X4Z1_SIMTE</name>
<dbReference type="InterPro" id="IPR008554">
    <property type="entry name" value="Glutaredoxin-like"/>
</dbReference>
<proteinExistence type="predicted"/>
<dbReference type="Pfam" id="PF05768">
    <property type="entry name" value="Glrx-like"/>
    <property type="match status" value="1"/>
</dbReference>
<dbReference type="InterPro" id="IPR036249">
    <property type="entry name" value="Thioredoxin-like_sf"/>
</dbReference>
<protein>
    <submittedName>
        <fullName evidence="1">Glutaredoxin family protein</fullName>
    </submittedName>
</protein>